<dbReference type="InterPro" id="IPR048058">
    <property type="entry name" value="Rrp5_S1_rpt_hs11_sc8"/>
</dbReference>
<keyword evidence="5" id="KW-0597">Phosphoprotein</keyword>
<evidence type="ECO:0000256" key="4">
    <source>
        <dbReference type="ARBA" id="ARBA00022552"/>
    </source>
</evidence>
<feature type="compositionally biased region" description="Acidic residues" evidence="12">
    <location>
        <begin position="1417"/>
        <end position="1431"/>
    </location>
</feature>
<evidence type="ECO:0000256" key="12">
    <source>
        <dbReference type="SAM" id="MobiDB-lite"/>
    </source>
</evidence>
<dbReference type="Gene3D" id="2.40.50.140">
    <property type="entry name" value="Nucleic acid-binding proteins"/>
    <property type="match status" value="12"/>
</dbReference>
<keyword evidence="11" id="KW-0175">Coiled coil</keyword>
<evidence type="ECO:0000256" key="10">
    <source>
        <dbReference type="ARBA" id="ARBA00076674"/>
    </source>
</evidence>
<feature type="domain" description="S1 motif" evidence="13">
    <location>
        <begin position="829"/>
        <end position="898"/>
    </location>
</feature>
<feature type="region of interest" description="Disordered" evidence="12">
    <location>
        <begin position="1485"/>
        <end position="1522"/>
    </location>
</feature>
<feature type="compositionally biased region" description="Basic and acidic residues" evidence="12">
    <location>
        <begin position="22"/>
        <end position="42"/>
    </location>
</feature>
<dbReference type="InterPro" id="IPR003107">
    <property type="entry name" value="HAT"/>
</dbReference>
<feature type="domain" description="S1 motif" evidence="13">
    <location>
        <begin position="266"/>
        <end position="335"/>
    </location>
</feature>
<feature type="domain" description="S1 motif" evidence="13">
    <location>
        <begin position="148"/>
        <end position="250"/>
    </location>
</feature>
<dbReference type="CDD" id="cd05693">
    <property type="entry name" value="S1_Rrp5_repeat_hs1_sc1"/>
    <property type="match status" value="1"/>
</dbReference>
<dbReference type="SUPFAM" id="SSF50249">
    <property type="entry name" value="Nucleic acid-binding proteins"/>
    <property type="match status" value="12"/>
</dbReference>
<keyword evidence="3" id="KW-0690">Ribosome biogenesis</keyword>
<organism evidence="14 15">
    <name type="scientific">Hyaloscypha hepaticicola</name>
    <dbReference type="NCBI Taxonomy" id="2082293"/>
    <lineage>
        <taxon>Eukaryota</taxon>
        <taxon>Fungi</taxon>
        <taxon>Dikarya</taxon>
        <taxon>Ascomycota</taxon>
        <taxon>Pezizomycotina</taxon>
        <taxon>Leotiomycetes</taxon>
        <taxon>Helotiales</taxon>
        <taxon>Hyaloscyphaceae</taxon>
        <taxon>Hyaloscypha</taxon>
    </lineage>
</organism>
<evidence type="ECO:0000256" key="2">
    <source>
        <dbReference type="ARBA" id="ARBA00004604"/>
    </source>
</evidence>
<dbReference type="InterPro" id="IPR011990">
    <property type="entry name" value="TPR-like_helical_dom_sf"/>
</dbReference>
<comment type="subcellular location">
    <subcellularLocation>
        <location evidence="2">Nucleus</location>
        <location evidence="2">Nucleolus</location>
    </subcellularLocation>
</comment>
<dbReference type="SUPFAM" id="SSF48452">
    <property type="entry name" value="TPR-like"/>
    <property type="match status" value="2"/>
</dbReference>
<dbReference type="FunFam" id="1.25.40.10:FF:000467">
    <property type="entry name" value="Putative rRNA biogenesis protein RRP5"/>
    <property type="match status" value="1"/>
</dbReference>
<dbReference type="FunFam" id="2.40.50.140:FF:000103">
    <property type="entry name" value="protein RRP5 homolog"/>
    <property type="match status" value="2"/>
</dbReference>
<comment type="function">
    <text evidence="8">Involved in the biogenesis of rRNA. Required for the formation of 18S and 5.8S rRNA.</text>
</comment>
<dbReference type="FunFam" id="2.40.50.140:FF:000196">
    <property type="entry name" value="rRNA biogenesis protein RRP5"/>
    <property type="match status" value="1"/>
</dbReference>
<dbReference type="CDD" id="cd04461">
    <property type="entry name" value="S1_Rrp5_repeat_hs8_sc7"/>
    <property type="match status" value="1"/>
</dbReference>
<keyword evidence="7" id="KW-0539">Nucleus</keyword>
<evidence type="ECO:0000313" key="15">
    <source>
        <dbReference type="Proteomes" id="UP000235672"/>
    </source>
</evidence>
<dbReference type="FunFam" id="2.40.50.140:FF:000159">
    <property type="entry name" value="rRNA biogenesis protein rrp5"/>
    <property type="match status" value="1"/>
</dbReference>
<dbReference type="Pfam" id="PF05843">
    <property type="entry name" value="Suf"/>
    <property type="match status" value="1"/>
</dbReference>
<evidence type="ECO:0000256" key="7">
    <source>
        <dbReference type="ARBA" id="ARBA00023242"/>
    </source>
</evidence>
<dbReference type="CDD" id="cd05698">
    <property type="entry name" value="S1_Rrp5_repeat_hs6_sc5"/>
    <property type="match status" value="1"/>
</dbReference>
<dbReference type="CDD" id="cd05697">
    <property type="entry name" value="S1_Rrp5_repeat_hs5"/>
    <property type="match status" value="1"/>
</dbReference>
<evidence type="ECO:0000256" key="5">
    <source>
        <dbReference type="ARBA" id="ARBA00022553"/>
    </source>
</evidence>
<dbReference type="InterPro" id="IPR003029">
    <property type="entry name" value="S1_domain"/>
</dbReference>
<dbReference type="GO" id="GO:0006364">
    <property type="term" value="P:rRNA processing"/>
    <property type="evidence" value="ECO:0007669"/>
    <property type="project" value="UniProtKB-KW"/>
</dbReference>
<gene>
    <name evidence="14" type="ORF">NA56DRAFT_599369</name>
</gene>
<dbReference type="Pfam" id="PF24685">
    <property type="entry name" value="OB_RRP5_4th"/>
    <property type="match status" value="1"/>
</dbReference>
<feature type="domain" description="S1 motif" evidence="13">
    <location>
        <begin position="938"/>
        <end position="1014"/>
    </location>
</feature>
<keyword evidence="6" id="KW-0677">Repeat</keyword>
<dbReference type="FunFam" id="2.40.50.140:FF:000266">
    <property type="entry name" value="rRNA biogenesis protein rrp5"/>
    <property type="match status" value="1"/>
</dbReference>
<dbReference type="Proteomes" id="UP000235672">
    <property type="component" value="Unassembled WGS sequence"/>
</dbReference>
<protein>
    <recommendedName>
        <fullName evidence="9">rRNA biogenesis protein RRP5</fullName>
    </recommendedName>
    <alternativeName>
        <fullName evidence="10">Ribosomal RNA-processing protein 5</fullName>
    </alternativeName>
</protein>
<dbReference type="InterPro" id="IPR008847">
    <property type="entry name" value="Suf"/>
</dbReference>
<dbReference type="InterPro" id="IPR057302">
    <property type="entry name" value="Rrp5_S1"/>
</dbReference>
<feature type="region of interest" description="Disordered" evidence="12">
    <location>
        <begin position="1393"/>
        <end position="1439"/>
    </location>
</feature>
<dbReference type="InterPro" id="IPR045209">
    <property type="entry name" value="Rrp5"/>
</dbReference>
<dbReference type="CDD" id="cd05703">
    <property type="entry name" value="S1_Rrp5_repeat_hs12_sc9"/>
    <property type="match status" value="1"/>
</dbReference>
<dbReference type="OrthoDB" id="412781at2759"/>
<evidence type="ECO:0000259" key="13">
    <source>
        <dbReference type="PROSITE" id="PS50126"/>
    </source>
</evidence>
<evidence type="ECO:0000256" key="1">
    <source>
        <dbReference type="ARBA" id="ARBA00002863"/>
    </source>
</evidence>
<evidence type="ECO:0000256" key="6">
    <source>
        <dbReference type="ARBA" id="ARBA00022737"/>
    </source>
</evidence>
<feature type="compositionally biased region" description="Basic residues" evidence="12">
    <location>
        <begin position="110"/>
        <end position="122"/>
    </location>
</feature>
<dbReference type="Pfam" id="PF23459">
    <property type="entry name" value="S1_RRP5"/>
    <property type="match status" value="2"/>
</dbReference>
<feature type="region of interest" description="Disordered" evidence="12">
    <location>
        <begin position="1"/>
        <end position="129"/>
    </location>
</feature>
<feature type="compositionally biased region" description="Basic residues" evidence="12">
    <location>
        <begin position="1"/>
        <end position="10"/>
    </location>
</feature>
<dbReference type="GO" id="GO:0003723">
    <property type="term" value="F:RNA binding"/>
    <property type="evidence" value="ECO:0007669"/>
    <property type="project" value="TreeGrafter"/>
</dbReference>
<feature type="domain" description="S1 motif" evidence="13">
    <location>
        <begin position="1133"/>
        <end position="1202"/>
    </location>
</feature>
<dbReference type="SMART" id="SM00316">
    <property type="entry name" value="S1"/>
    <property type="match status" value="13"/>
</dbReference>
<dbReference type="FunFam" id="2.40.50.140:FF:000278">
    <property type="entry name" value="rRNA biogenesis protein rrp5"/>
    <property type="match status" value="1"/>
</dbReference>
<dbReference type="InterPro" id="IPR012340">
    <property type="entry name" value="NA-bd_OB-fold"/>
</dbReference>
<dbReference type="CDD" id="cd05708">
    <property type="entry name" value="S1_Rrp5_repeat_sc12"/>
    <property type="match status" value="1"/>
</dbReference>
<evidence type="ECO:0000256" key="11">
    <source>
        <dbReference type="SAM" id="Coils"/>
    </source>
</evidence>
<reference evidence="14 15" key="1">
    <citation type="submission" date="2016-05" db="EMBL/GenBank/DDBJ databases">
        <title>A degradative enzymes factory behind the ericoid mycorrhizal symbiosis.</title>
        <authorList>
            <consortium name="DOE Joint Genome Institute"/>
            <person name="Martino E."/>
            <person name="Morin E."/>
            <person name="Grelet G."/>
            <person name="Kuo A."/>
            <person name="Kohler A."/>
            <person name="Daghino S."/>
            <person name="Barry K."/>
            <person name="Choi C."/>
            <person name="Cichocki N."/>
            <person name="Clum A."/>
            <person name="Copeland A."/>
            <person name="Hainaut M."/>
            <person name="Haridas S."/>
            <person name="Labutti K."/>
            <person name="Lindquist E."/>
            <person name="Lipzen A."/>
            <person name="Khouja H.-R."/>
            <person name="Murat C."/>
            <person name="Ohm R."/>
            <person name="Olson A."/>
            <person name="Spatafora J."/>
            <person name="Veneault-Fourrey C."/>
            <person name="Henrissat B."/>
            <person name="Grigoriev I."/>
            <person name="Martin F."/>
            <person name="Perotto S."/>
        </authorList>
    </citation>
    <scope>NUCLEOTIDE SEQUENCE [LARGE SCALE GENOMIC DNA]</scope>
    <source>
        <strain evidence="14 15">UAMH 7357</strain>
    </source>
</reference>
<evidence type="ECO:0000256" key="3">
    <source>
        <dbReference type="ARBA" id="ARBA00022517"/>
    </source>
</evidence>
<feature type="domain" description="S1 motif" evidence="13">
    <location>
        <begin position="459"/>
        <end position="534"/>
    </location>
</feature>
<dbReference type="PANTHER" id="PTHR23270:SF10">
    <property type="entry name" value="PROTEIN RRP5 HOMOLOG"/>
    <property type="match status" value="1"/>
</dbReference>
<feature type="domain" description="S1 motif" evidence="13">
    <location>
        <begin position="1227"/>
        <end position="1296"/>
    </location>
</feature>
<feature type="compositionally biased region" description="Basic and acidic residues" evidence="12">
    <location>
        <begin position="1767"/>
        <end position="1786"/>
    </location>
</feature>
<dbReference type="CDD" id="cd05706">
    <property type="entry name" value="S1_Rrp5_repeat_sc10"/>
    <property type="match status" value="1"/>
</dbReference>
<feature type="compositionally biased region" description="Basic and acidic residues" evidence="12">
    <location>
        <begin position="75"/>
        <end position="100"/>
    </location>
</feature>
<name>A0A2J6Q766_9HELO</name>
<dbReference type="STRING" id="1745343.A0A2J6Q766"/>
<dbReference type="CDD" id="cd05702">
    <property type="entry name" value="S1_Rrp5_repeat_hs11_sc8"/>
    <property type="match status" value="1"/>
</dbReference>
<dbReference type="GO" id="GO:0032040">
    <property type="term" value="C:small-subunit processome"/>
    <property type="evidence" value="ECO:0007669"/>
    <property type="project" value="TreeGrafter"/>
</dbReference>
<dbReference type="PANTHER" id="PTHR23270">
    <property type="entry name" value="PROGRAMMED CELL DEATH PROTEIN 11 PRE-RRNA PROCESSING PROTEIN RRP5"/>
    <property type="match status" value="1"/>
</dbReference>
<dbReference type="SMART" id="SM00386">
    <property type="entry name" value="HAT"/>
    <property type="match status" value="6"/>
</dbReference>
<keyword evidence="4" id="KW-0698">rRNA processing</keyword>
<dbReference type="Gene3D" id="1.25.40.10">
    <property type="entry name" value="Tetratricopeptide repeat domain"/>
    <property type="match status" value="2"/>
</dbReference>
<feature type="domain" description="S1 motif" evidence="13">
    <location>
        <begin position="1316"/>
        <end position="1387"/>
    </location>
</feature>
<dbReference type="PROSITE" id="PS50126">
    <property type="entry name" value="S1"/>
    <property type="match status" value="12"/>
</dbReference>
<dbReference type="EMBL" id="KZ613479">
    <property type="protein sequence ID" value="PMD22120.1"/>
    <property type="molecule type" value="Genomic_DNA"/>
</dbReference>
<sequence length="1800" mass="198248">MAPMDKKRKNGPTNESFARSRKQADNEDRPSKRLRPDEKDGKTTAAKPTLVPKISRIREEEAAFPRGGASVLTPLEHKQIQIEATRDVLFEQEGGKSSRPDEDDGEAAARKKHKPKSKGKGKKGVEAAEPEEDIVKIEGLSYKRIVPGSLVLGQVSQINDHDIALSLPNNLTGYVPITSISDKITQKIESIAAAEETENEEDEQDDSEEVELAKLFSIGQYLRAYVVSTSDDPKSSSNGKPRRRIELSLRPQQANNALAPQNIVANTMLMASVASVEDHGLVMDLGLESADLKGFLSSKEVGQAIELSDVQEGAVFLCMVTGLNSNGKIVKLSADTQKIGNLKKTNYLTEAPTVDAFLPGSAVEILVTDITTRGIIGKVMGMVDVTADLMHSGAGASGKDLEKKYKIGSKIKGRVVCTFPAADPPKLGVSLLEHVLSLAPQQAIKNGEKKNPLDVLPLSTIVEEITVRKVEADVGLFVDVGVKGVPGFVHISRVKDGKIETLSETTGLYKVGSTHRGRLIGYNSLDGVYLVSLEPSVLEQPFLRIEDLSIGEVVKGKVEKIVINASGIGGILVNLAEGISGLVPVTHMSDVQLQHPEKKFKEGMTVTARVLSTDPGKRQIRLTLKKSLVNSEATLFSSYGEIKVGMQSPGTIVNIIPAGAVVQFYGTIRGFLPVSEMSEAYIQDPNQHFRVGQVVNVHVLKVDPEAEKLTVSCKDPSVYGLAQQNAMKKLKVGEIVSAVVTEKSDDDISVEMQGLGLRAILPVGHLTDRSSSKNQSAMKKIRVGQTLTDLVVLEKLEPKRLVILTNKPSLLKDAKGHVLLRSFDDVKQNKVVHGFVKNVTLTAVFVQFGGGLTGLLPKNKLPEDAIRLPNFGMTKYQSVEAKVISMDHGQQRFVLSVVDLGSEEQNQLPPATLSVGIAQTAINPVDPTVTSVDDLTLGRLTKAKISSVKDTQINVQLADNIQGRIDVSQIFDTWEAIKDRKRPLRSFSPKQVIDVRVLGIHDARNHRFLPISHRGGKTLVFELSAKPSDQTEAPQEPLTLDKVKVGSSWIAYVNNIGDDCLWVNLSPNVRGRIRNMDVSDDVSLLKEMGTNFPVGSAIRVHVTNVDVANNRLDLSARSTQLSEPLTFKNLSKGMVVTGRVTKSNERLIMVQLSDNVSGPINLTDLADNYSEADPTKFSKNDIIRVCVTDIDAPNKKIRISTRPSRVLNSSLPVEDPEISSISQLKVNDVIRGFVKNVSDKGLFVNLGGNVTAYVRVSDLSDSYVKDWKSEFEVDQLVKGKIVFVDSHTNNVRMSLKASVIDKHYVVPISFSDIKVGQVITGKIRKVEEFGVFILIDGSDKVSGLCHRSEMAEKRVEDVKKLYEEGDSVKAIVLKVDPEKRRINFGLKASYFESGADAEEESEDDDLSGMQGVKIGGESDEDDEDSEEDENGGIDINDIADIESGAEQTEQSDEEMVDAEDNSGVVVLNVGGFDWTGNVLDQIDEHSRAESDDEDADEKPKKKKRRKAEIKIDRTGDLDANGPQSVSDFERLLLGQPDSSELWIQYMAFQMQLSELEKAREVAERAIKSINIREETEKMNVWIALLNLENAYGSDKTVEEVFKRARQYNDAQEIHERLTSIYIQSGKHEKADELFQVLVKKFSQSPTVWYNYAHFLHTTLAAPDRARALLPRATQSLPPHTHLNLTLKFAGLEFHSSSGSPERGRTMFEGLLSTFPKRLDIWNQLLDLEIQQGDEEIIRGVFERVVKTKNLKPKGAKAWFRRWSEWEEKNGDKKTQEKVKAKAEEWVRAAAQKKSQPGDDE</sequence>
<evidence type="ECO:0000313" key="14">
    <source>
        <dbReference type="EMBL" id="PMD22120.1"/>
    </source>
</evidence>
<dbReference type="InterPro" id="IPR057301">
    <property type="entry name" value="Rrp5_OB_4th"/>
</dbReference>
<accession>A0A2J6Q766</accession>
<dbReference type="FunFam" id="2.40.50.140:FF:000155">
    <property type="entry name" value="rRNA biogenesis protein RRP5"/>
    <property type="match status" value="1"/>
</dbReference>
<feature type="compositionally biased region" description="Acidic residues" evidence="12">
    <location>
        <begin position="1395"/>
        <end position="1406"/>
    </location>
</feature>
<feature type="domain" description="S1 motif" evidence="13">
    <location>
        <begin position="1046"/>
        <end position="1117"/>
    </location>
</feature>
<feature type="region of interest" description="Disordered" evidence="12">
    <location>
        <begin position="1767"/>
        <end position="1800"/>
    </location>
</feature>
<proteinExistence type="predicted"/>
<feature type="domain" description="S1 motif" evidence="13">
    <location>
        <begin position="551"/>
        <end position="625"/>
    </location>
</feature>
<feature type="domain" description="S1 motif" evidence="13">
    <location>
        <begin position="645"/>
        <end position="714"/>
    </location>
</feature>
<dbReference type="FunFam" id="2.40.50.140:FF:000279">
    <property type="entry name" value="rRNA biogenesis protein rrp5"/>
    <property type="match status" value="1"/>
</dbReference>
<dbReference type="CDD" id="cd05707">
    <property type="entry name" value="S1_Rrp5_repeat_sc11"/>
    <property type="match status" value="1"/>
</dbReference>
<evidence type="ECO:0000256" key="8">
    <source>
        <dbReference type="ARBA" id="ARBA00055575"/>
    </source>
</evidence>
<keyword evidence="15" id="KW-1185">Reference proteome</keyword>
<feature type="coiled-coil region" evidence="11">
    <location>
        <begin position="1545"/>
        <end position="1572"/>
    </location>
</feature>
<dbReference type="Pfam" id="PF00575">
    <property type="entry name" value="S1"/>
    <property type="match status" value="5"/>
</dbReference>
<comment type="function">
    <text evidence="1">Component of the cleavage factor IA (CFIA) complex, which is involved in the endonucleolytic cleavage during polyadenylation-dependent pre-mRNA 3'-end formation.</text>
</comment>
<evidence type="ECO:0000256" key="9">
    <source>
        <dbReference type="ARBA" id="ARBA00073619"/>
    </source>
</evidence>
<feature type="domain" description="S1 motif" evidence="13">
    <location>
        <begin position="733"/>
        <end position="807"/>
    </location>
</feature>
<dbReference type="InterPro" id="IPR048059">
    <property type="entry name" value="Rrp5_S1_rpt_hs1_sc1"/>
</dbReference>